<evidence type="ECO:0000259" key="2">
    <source>
        <dbReference type="Pfam" id="PF24133"/>
    </source>
</evidence>
<dbReference type="OrthoDB" id="9816539at2"/>
<organism evidence="5 6">
    <name type="scientific">Xenorhabdus vietnamensis</name>
    <dbReference type="NCBI Taxonomy" id="351656"/>
    <lineage>
        <taxon>Bacteria</taxon>
        <taxon>Pseudomonadati</taxon>
        <taxon>Pseudomonadota</taxon>
        <taxon>Gammaproteobacteria</taxon>
        <taxon>Enterobacterales</taxon>
        <taxon>Morganellaceae</taxon>
        <taxon>Xenorhabdus</taxon>
    </lineage>
</organism>
<reference evidence="5 6" key="1">
    <citation type="submission" date="2016-10" db="EMBL/GenBank/DDBJ databases">
        <title>Systematic genetic and metabolomic analysis of Xenorhabdus and Photorhabdus spp., highlights the requirements for a dual symbiotic and pathogenic life style.</title>
        <authorList>
            <person name="Tobias N.J."/>
            <person name="Wolff H."/>
            <person name="Djahanschiri B."/>
            <person name="Pidot S.J."/>
            <person name="Stinear T.P."/>
            <person name="Ebersberger I."/>
            <person name="Bode H.B."/>
        </authorList>
    </citation>
    <scope>NUCLEOTIDE SEQUENCE [LARGE SCALE GENOMIC DNA]</scope>
    <source>
        <strain evidence="5 6">DSM 22392</strain>
    </source>
</reference>
<dbReference type="Proteomes" id="UP000194350">
    <property type="component" value="Unassembled WGS sequence"/>
</dbReference>
<keyword evidence="6" id="KW-1185">Reference proteome</keyword>
<feature type="domain" description="DUF7400" evidence="2">
    <location>
        <begin position="1"/>
        <end position="262"/>
    </location>
</feature>
<dbReference type="Pfam" id="PF24136">
    <property type="entry name" value="DUF7403"/>
    <property type="match status" value="1"/>
</dbReference>
<protein>
    <submittedName>
        <fullName evidence="5">Plasmid pRiA4b ORF-3-like family protein</fullName>
    </submittedName>
</protein>
<dbReference type="InterPro" id="IPR012912">
    <property type="entry name" value="Plasmid_pRiA4b_Orf3-like"/>
</dbReference>
<evidence type="ECO:0000259" key="1">
    <source>
        <dbReference type="Pfam" id="PF07929"/>
    </source>
</evidence>
<dbReference type="Pfam" id="PF24133">
    <property type="entry name" value="DUF7400"/>
    <property type="match status" value="1"/>
</dbReference>
<dbReference type="Pfam" id="PF24134">
    <property type="entry name" value="DUF7401"/>
    <property type="match status" value="1"/>
</dbReference>
<feature type="domain" description="DUF7403" evidence="4">
    <location>
        <begin position="405"/>
        <end position="509"/>
    </location>
</feature>
<dbReference type="InterPro" id="IPR055827">
    <property type="entry name" value="DUF7403"/>
</dbReference>
<comment type="caution">
    <text evidence="5">The sequence shown here is derived from an EMBL/GenBank/DDBJ whole genome shotgun (WGS) entry which is preliminary data.</text>
</comment>
<feature type="domain" description="Plasmid pRiA4b Orf3-like" evidence="1">
    <location>
        <begin position="522"/>
        <end position="668"/>
    </location>
</feature>
<evidence type="ECO:0000259" key="4">
    <source>
        <dbReference type="Pfam" id="PF24136"/>
    </source>
</evidence>
<dbReference type="InterPro" id="IPR055824">
    <property type="entry name" value="DUF7400"/>
</dbReference>
<dbReference type="SUPFAM" id="SSF159941">
    <property type="entry name" value="MM3350-like"/>
    <property type="match status" value="1"/>
</dbReference>
<evidence type="ECO:0000259" key="3">
    <source>
        <dbReference type="Pfam" id="PF24134"/>
    </source>
</evidence>
<dbReference type="PANTHER" id="PTHR41878:SF1">
    <property type="entry name" value="TNPR PROTEIN"/>
    <property type="match status" value="1"/>
</dbReference>
<dbReference type="InterPro" id="IPR055825">
    <property type="entry name" value="DUF7401"/>
</dbReference>
<name>A0A1Y2SAW6_9GAMM</name>
<dbReference type="AlphaFoldDB" id="A0A1Y2SAW6"/>
<dbReference type="Pfam" id="PF07929">
    <property type="entry name" value="PRiA4_ORF3"/>
    <property type="match status" value="1"/>
</dbReference>
<dbReference type="InterPro" id="IPR024047">
    <property type="entry name" value="MM3350-like_sf"/>
</dbReference>
<dbReference type="EMBL" id="MUBJ01000016">
    <property type="protein sequence ID" value="OTA15346.1"/>
    <property type="molecule type" value="Genomic_DNA"/>
</dbReference>
<dbReference type="PANTHER" id="PTHR41878">
    <property type="entry name" value="LEXA REPRESSOR-RELATED"/>
    <property type="match status" value="1"/>
</dbReference>
<dbReference type="STRING" id="351656.Xvie_02844"/>
<evidence type="ECO:0000313" key="6">
    <source>
        <dbReference type="Proteomes" id="UP000194350"/>
    </source>
</evidence>
<evidence type="ECO:0000313" key="5">
    <source>
        <dbReference type="EMBL" id="OTA15346.1"/>
    </source>
</evidence>
<proteinExistence type="predicted"/>
<sequence>MKLTPEKLLSAIEKYAHTPEKKRILSQTQMGWFSDTENVFLLISLVLTLPEEMMTEMGDSINNWVNIATAELALTANKLSAEDKQQLEESIEQILVYANENFELNNEGVLLCISSLKKHQFHINTDISQLLGAPKYADNTNITPFPSTPPDLRQLFENIQIQSGLEFLEFFENGFSVVPHDGLIHLFSEIARYPWGIDALLLLTQYFEEPVALASAQALDDCPSSAWANLSYIQLINLCARFNRHPSIHSCFKRWKKRAMAHHTIHAVREPAVIHELYVTHVDGNDCASMMMTITLDGQEYQMNMMLDFKSGIRESLLNLAPDRTIPELIEEVRSHDASIDFTPVSSDWLQQILPWILSVQLNKKTPIELYSLYWLSQLPFEWTQPEEFKLEHWSQKLGYQVNPQRQTQNRLGLTMGSPLILSWLAPEECLLKAKKPKDLLKSYYYANRELFSERLAYSATIEQYRLPPQEPHLVDQYLDLAYTLRDPTLNRKKFALFDTLAEISFEYFYMEQDEEILPQGLVLKVNLFDASPAVWRRVRVSNQLTLNEFHDVIQNTMGWENAHLFSFNIAGADIPEEYYDQVCIGEFLNDIGDELCYQYDFGDDWLHQITVEKVLPKDIFQPEVTAGNGICPAEDSGGIWSWNYLLKLRKQKVLTEDEAEQLEFAGLSPSESLEPFDKQQANKRLKALFNQ</sequence>
<feature type="domain" description="DUF7401" evidence="3">
    <location>
        <begin position="269"/>
        <end position="387"/>
    </location>
</feature>
<gene>
    <name evidence="5" type="ORF">Xvie_02844</name>
</gene>
<accession>A0A1Y2SAW6</accession>
<dbReference type="Gene3D" id="3.10.290.30">
    <property type="entry name" value="MM3350-like"/>
    <property type="match status" value="1"/>
</dbReference>